<dbReference type="Proteomes" id="UP000095287">
    <property type="component" value="Unplaced"/>
</dbReference>
<protein>
    <submittedName>
        <fullName evidence="3">14_3_3 domain-containing protein</fullName>
    </submittedName>
</protein>
<name>A0A1I7YGX1_9BILA</name>
<accession>A0A1I7YGX1</accession>
<reference evidence="3" key="1">
    <citation type="submission" date="2016-11" db="UniProtKB">
        <authorList>
            <consortium name="WormBaseParasite"/>
        </authorList>
    </citation>
    <scope>IDENTIFICATION</scope>
</reference>
<organism evidence="2 3">
    <name type="scientific">Steinernema glaseri</name>
    <dbReference type="NCBI Taxonomy" id="37863"/>
    <lineage>
        <taxon>Eukaryota</taxon>
        <taxon>Metazoa</taxon>
        <taxon>Ecdysozoa</taxon>
        <taxon>Nematoda</taxon>
        <taxon>Chromadorea</taxon>
        <taxon>Rhabditida</taxon>
        <taxon>Tylenchina</taxon>
        <taxon>Panagrolaimomorpha</taxon>
        <taxon>Strongyloidoidea</taxon>
        <taxon>Steinernematidae</taxon>
        <taxon>Steinernema</taxon>
    </lineage>
</organism>
<evidence type="ECO:0000313" key="2">
    <source>
        <dbReference type="Proteomes" id="UP000095287"/>
    </source>
</evidence>
<evidence type="ECO:0000313" key="3">
    <source>
        <dbReference type="WBParaSite" id="L893_g16223.t1"/>
    </source>
</evidence>
<sequence>MPSSPTRIPSPPSPSPPRIDEPEKEATMKQRIDVTTKETSTYIWEMAEADMEEYYFDQRRLELFKEVLKNTDQPQGHKDAALEYFNDVRRIVYKDRPHLLKALGLK</sequence>
<feature type="compositionally biased region" description="Basic and acidic residues" evidence="1">
    <location>
        <begin position="18"/>
        <end position="30"/>
    </location>
</feature>
<dbReference type="AlphaFoldDB" id="A0A1I7YGX1"/>
<proteinExistence type="predicted"/>
<keyword evidence="2" id="KW-1185">Reference proteome</keyword>
<evidence type="ECO:0000256" key="1">
    <source>
        <dbReference type="SAM" id="MobiDB-lite"/>
    </source>
</evidence>
<feature type="compositionally biased region" description="Pro residues" evidence="1">
    <location>
        <begin position="8"/>
        <end position="17"/>
    </location>
</feature>
<feature type="region of interest" description="Disordered" evidence="1">
    <location>
        <begin position="1"/>
        <end position="30"/>
    </location>
</feature>
<dbReference type="WBParaSite" id="L893_g16223.t1">
    <property type="protein sequence ID" value="L893_g16223.t1"/>
    <property type="gene ID" value="L893_g16223"/>
</dbReference>